<proteinExistence type="inferred from homology"/>
<feature type="disulfide bond" description="Redox-active" evidence="10">
    <location>
        <begin position="51"/>
        <end position="56"/>
    </location>
</feature>
<feature type="active site" description="Proton acceptor" evidence="8">
    <location>
        <position position="442"/>
    </location>
</feature>
<organism evidence="14 15">
    <name type="scientific">candidate division WOR-3 bacterium</name>
    <dbReference type="NCBI Taxonomy" id="2052148"/>
    <lineage>
        <taxon>Bacteria</taxon>
        <taxon>Bacteria division WOR-3</taxon>
    </lineage>
</organism>
<keyword evidence="6" id="KW-1015">Disulfide bond</keyword>
<feature type="binding site" evidence="9">
    <location>
        <begin position="184"/>
        <end position="191"/>
    </location>
    <ligand>
        <name>NAD(+)</name>
        <dbReference type="ChEBI" id="CHEBI:57540"/>
    </ligand>
</feature>
<keyword evidence="5 9" id="KW-0520">NAD</keyword>
<evidence type="ECO:0000256" key="4">
    <source>
        <dbReference type="ARBA" id="ARBA00023002"/>
    </source>
</evidence>
<name>A0A348MMW6_UNCW3</name>
<keyword evidence="9" id="KW-0547">Nucleotide-binding</keyword>
<dbReference type="InterPro" id="IPR036188">
    <property type="entry name" value="FAD/NAD-bd_sf"/>
</dbReference>
<evidence type="ECO:0000313" key="14">
    <source>
        <dbReference type="EMBL" id="HAF08392.1"/>
    </source>
</evidence>
<evidence type="ECO:0000256" key="11">
    <source>
        <dbReference type="RuleBase" id="RU003691"/>
    </source>
</evidence>
<dbReference type="InterPro" id="IPR001100">
    <property type="entry name" value="Pyr_nuc-diS_OxRdtase"/>
</dbReference>
<dbReference type="Gene3D" id="3.50.50.60">
    <property type="entry name" value="FAD/NAD(P)-binding domain"/>
    <property type="match status" value="2"/>
</dbReference>
<dbReference type="EMBL" id="DMCX01000050">
    <property type="protein sequence ID" value="HAF08392.1"/>
    <property type="molecule type" value="Genomic_DNA"/>
</dbReference>
<accession>A0A348MMW6</accession>
<dbReference type="GO" id="GO:0006103">
    <property type="term" value="P:2-oxoglutarate metabolic process"/>
    <property type="evidence" value="ECO:0007669"/>
    <property type="project" value="TreeGrafter"/>
</dbReference>
<dbReference type="Proteomes" id="UP000262454">
    <property type="component" value="Unassembled WGS sequence"/>
</dbReference>
<evidence type="ECO:0000256" key="9">
    <source>
        <dbReference type="PIRSR" id="PIRSR000350-3"/>
    </source>
</evidence>
<sequence length="453" mass="50359">MITESEVYMKRYDVVIVGGGSGGYFCAEKIKEFDHSKSVLIVEKDKIGGVCLNYGCIPTKSFISVAEVVENFKNSERFGIKSSFTLDFLKVFERKERIVKILQTGLYKKLLNLGIDIIFSKAHLRSDGTVETENGEKFQFKNLVIATGSEDTQLPFAPFDGENILNSKESLSLKNIPSKIVIIGGGVIGCEFATYFSIFGSDVTIVEMFDTPLPSTGNTFIKENAKKILQKNGIKFLGSTKVVSIDNLNRKVSLSTGDSLDFDKLIVAVGRKPVVGVEIENVGVEKDQKGFIKTDWFKRTNVENIFATGDVTEGPMLAHKGYHDGYIAAKNICGLKSERMDYCFIPYSVFTIPPMSHSGKSEDDLKSEGITYKILKSNYAENGRAATYEARTGEIRVYLSKEDKILGVDIFGKDSDIIIHQLLPLIQNGIDYKKLKETVFVHPTLSEIVSELR</sequence>
<feature type="domain" description="Pyridine nucleotide-disulphide oxidoreductase dimerisation" evidence="12">
    <location>
        <begin position="345"/>
        <end position="451"/>
    </location>
</feature>
<dbReference type="InterPro" id="IPR004099">
    <property type="entry name" value="Pyr_nucl-diS_OxRdtase_dimer"/>
</dbReference>
<feature type="domain" description="FAD/NAD(P)-binding" evidence="13">
    <location>
        <begin position="12"/>
        <end position="325"/>
    </location>
</feature>
<dbReference type="Gene3D" id="3.30.390.30">
    <property type="match status" value="1"/>
</dbReference>
<dbReference type="InterPro" id="IPR023753">
    <property type="entry name" value="FAD/NAD-binding_dom"/>
</dbReference>
<feature type="binding site" evidence="9">
    <location>
        <position position="270"/>
    </location>
    <ligand>
        <name>NAD(+)</name>
        <dbReference type="ChEBI" id="CHEBI:57540"/>
    </ligand>
</feature>
<evidence type="ECO:0000313" key="15">
    <source>
        <dbReference type="Proteomes" id="UP000262454"/>
    </source>
</evidence>
<dbReference type="Pfam" id="PF07992">
    <property type="entry name" value="Pyr_redox_2"/>
    <property type="match status" value="1"/>
</dbReference>
<feature type="binding site" evidence="9">
    <location>
        <position position="60"/>
    </location>
    <ligand>
        <name>FAD</name>
        <dbReference type="ChEBI" id="CHEBI:57692"/>
    </ligand>
</feature>
<evidence type="ECO:0000256" key="8">
    <source>
        <dbReference type="PIRSR" id="PIRSR000350-2"/>
    </source>
</evidence>
<dbReference type="PRINTS" id="PR00368">
    <property type="entry name" value="FADPNR"/>
</dbReference>
<protein>
    <recommendedName>
        <fullName evidence="16">Dihydrolipoyl dehydrogenase</fullName>
    </recommendedName>
</protein>
<dbReference type="Pfam" id="PF02852">
    <property type="entry name" value="Pyr_redox_dim"/>
    <property type="match status" value="1"/>
</dbReference>
<dbReference type="AlphaFoldDB" id="A0A348MMW6"/>
<evidence type="ECO:0000256" key="5">
    <source>
        <dbReference type="ARBA" id="ARBA00023027"/>
    </source>
</evidence>
<evidence type="ECO:0000256" key="3">
    <source>
        <dbReference type="ARBA" id="ARBA00022827"/>
    </source>
</evidence>
<dbReference type="GO" id="GO:0050660">
    <property type="term" value="F:flavin adenine dinucleotide binding"/>
    <property type="evidence" value="ECO:0007669"/>
    <property type="project" value="TreeGrafter"/>
</dbReference>
<dbReference type="InterPro" id="IPR016156">
    <property type="entry name" value="FAD/NAD-linked_Rdtase_dimer_sf"/>
</dbReference>
<feature type="binding site" evidence="9">
    <location>
        <begin position="316"/>
        <end position="319"/>
    </location>
    <ligand>
        <name>FAD</name>
        <dbReference type="ChEBI" id="CHEBI:57692"/>
    </ligand>
</feature>
<comment type="cofactor">
    <cofactor evidence="9">
        <name>FAD</name>
        <dbReference type="ChEBI" id="CHEBI:57692"/>
    </cofactor>
    <text evidence="9">Binds 1 FAD per subunit.</text>
</comment>
<dbReference type="PRINTS" id="PR00411">
    <property type="entry name" value="PNDRDTASEI"/>
</dbReference>
<keyword evidence="7 11" id="KW-0676">Redox-active center</keyword>
<evidence type="ECO:0000259" key="13">
    <source>
        <dbReference type="Pfam" id="PF07992"/>
    </source>
</evidence>
<comment type="caution">
    <text evidence="14">The sequence shown here is derived from an EMBL/GenBank/DDBJ whole genome shotgun (WGS) entry which is preliminary data.</text>
</comment>
<dbReference type="SUPFAM" id="SSF55424">
    <property type="entry name" value="FAD/NAD-linked reductases, dimerisation (C-terminal) domain"/>
    <property type="match status" value="1"/>
</dbReference>
<feature type="binding site" evidence="9">
    <location>
        <position position="207"/>
    </location>
    <ligand>
        <name>NAD(+)</name>
        <dbReference type="ChEBI" id="CHEBI:57540"/>
    </ligand>
</feature>
<dbReference type="InterPro" id="IPR050151">
    <property type="entry name" value="Class-I_Pyr_Nuc-Dis_Oxidored"/>
</dbReference>
<dbReference type="PANTHER" id="PTHR22912:SF217">
    <property type="entry name" value="DIHYDROLIPOYL DEHYDROGENASE"/>
    <property type="match status" value="1"/>
</dbReference>
<evidence type="ECO:0000256" key="6">
    <source>
        <dbReference type="ARBA" id="ARBA00023157"/>
    </source>
</evidence>
<keyword evidence="4 11" id="KW-0560">Oxidoreductase</keyword>
<evidence type="ECO:0000256" key="7">
    <source>
        <dbReference type="ARBA" id="ARBA00023284"/>
    </source>
</evidence>
<reference evidence="14 15" key="1">
    <citation type="journal article" date="2018" name="Nat. Biotechnol.">
        <title>A standardized bacterial taxonomy based on genome phylogeny substantially revises the tree of life.</title>
        <authorList>
            <person name="Parks D.H."/>
            <person name="Chuvochina M."/>
            <person name="Waite D.W."/>
            <person name="Rinke C."/>
            <person name="Skarshewski A."/>
            <person name="Chaumeil P.A."/>
            <person name="Hugenholtz P."/>
        </authorList>
    </citation>
    <scope>NUCLEOTIDE SEQUENCE [LARGE SCALE GENOMIC DNA]</scope>
    <source>
        <strain evidence="14">UBA7921</strain>
    </source>
</reference>
<evidence type="ECO:0000259" key="12">
    <source>
        <dbReference type="Pfam" id="PF02852"/>
    </source>
</evidence>
<dbReference type="PIRSF" id="PIRSF000350">
    <property type="entry name" value="Mercury_reductase_MerA"/>
    <property type="match status" value="1"/>
</dbReference>
<feature type="binding site" evidence="9">
    <location>
        <begin position="147"/>
        <end position="149"/>
    </location>
    <ligand>
        <name>FAD</name>
        <dbReference type="ChEBI" id="CHEBI:57692"/>
    </ligand>
</feature>
<comment type="similarity">
    <text evidence="1 11">Belongs to the class-I pyridine nucleotide-disulfide oxidoreductase family.</text>
</comment>
<evidence type="ECO:0000256" key="1">
    <source>
        <dbReference type="ARBA" id="ARBA00007532"/>
    </source>
</evidence>
<keyword evidence="2 11" id="KW-0285">Flavoprotein</keyword>
<evidence type="ECO:0000256" key="10">
    <source>
        <dbReference type="PIRSR" id="PIRSR000350-4"/>
    </source>
</evidence>
<gene>
    <name evidence="14" type="ORF">DCG82_08305</name>
</gene>
<dbReference type="SUPFAM" id="SSF51905">
    <property type="entry name" value="FAD/NAD(P)-binding domain"/>
    <property type="match status" value="1"/>
</dbReference>
<dbReference type="GO" id="GO:0004148">
    <property type="term" value="F:dihydrolipoyl dehydrogenase (NADH) activity"/>
    <property type="evidence" value="ECO:0007669"/>
    <property type="project" value="TreeGrafter"/>
</dbReference>
<dbReference type="PROSITE" id="PS00076">
    <property type="entry name" value="PYRIDINE_REDOX_1"/>
    <property type="match status" value="1"/>
</dbReference>
<dbReference type="InterPro" id="IPR012999">
    <property type="entry name" value="Pyr_OxRdtase_I_AS"/>
</dbReference>
<feature type="binding site" evidence="9">
    <location>
        <position position="310"/>
    </location>
    <ligand>
        <name>FAD</name>
        <dbReference type="ChEBI" id="CHEBI:57692"/>
    </ligand>
</feature>
<keyword evidence="3 9" id="KW-0274">FAD</keyword>
<dbReference type="PANTHER" id="PTHR22912">
    <property type="entry name" value="DISULFIDE OXIDOREDUCTASE"/>
    <property type="match status" value="1"/>
</dbReference>
<evidence type="ECO:0000256" key="2">
    <source>
        <dbReference type="ARBA" id="ARBA00022630"/>
    </source>
</evidence>
<evidence type="ECO:0008006" key="16">
    <source>
        <dbReference type="Google" id="ProtNLM"/>
    </source>
</evidence>